<dbReference type="GO" id="GO:0003700">
    <property type="term" value="F:DNA-binding transcription factor activity"/>
    <property type="evidence" value="ECO:0007669"/>
    <property type="project" value="InterPro"/>
</dbReference>
<dbReference type="PANTHER" id="PTHR43130:SF3">
    <property type="entry name" value="HTH-TYPE TRANSCRIPTIONAL REGULATOR RV1931C"/>
    <property type="match status" value="1"/>
</dbReference>
<feature type="domain" description="HTH araC/xylS-type" evidence="4">
    <location>
        <begin position="219"/>
        <end position="317"/>
    </location>
</feature>
<evidence type="ECO:0000256" key="3">
    <source>
        <dbReference type="ARBA" id="ARBA00023163"/>
    </source>
</evidence>
<dbReference type="SMART" id="SM00342">
    <property type="entry name" value="HTH_ARAC"/>
    <property type="match status" value="1"/>
</dbReference>
<dbReference type="InterPro" id="IPR002818">
    <property type="entry name" value="DJ-1/PfpI"/>
</dbReference>
<dbReference type="Gene3D" id="3.40.50.880">
    <property type="match status" value="1"/>
</dbReference>
<dbReference type="InterPro" id="IPR018060">
    <property type="entry name" value="HTH_AraC"/>
</dbReference>
<keyword evidence="1" id="KW-0805">Transcription regulation</keyword>
<dbReference type="GO" id="GO:0043565">
    <property type="term" value="F:sequence-specific DNA binding"/>
    <property type="evidence" value="ECO:0007669"/>
    <property type="project" value="InterPro"/>
</dbReference>
<dbReference type="PROSITE" id="PS00041">
    <property type="entry name" value="HTH_ARAC_FAMILY_1"/>
    <property type="match status" value="1"/>
</dbReference>
<dbReference type="OrthoDB" id="9177852at2"/>
<reference evidence="5 6" key="1">
    <citation type="submission" date="2018-06" db="EMBL/GenBank/DDBJ databases">
        <title>Genomic Encyclopedia of Type Strains, Phase IV (KMG-V): Genome sequencing to study the core and pangenomes of soil and plant-associated prokaryotes.</title>
        <authorList>
            <person name="Whitman W."/>
        </authorList>
    </citation>
    <scope>NUCLEOTIDE SEQUENCE [LARGE SCALE GENOMIC DNA]</scope>
    <source>
        <strain evidence="5 6">SRCL-318</strain>
    </source>
</reference>
<dbReference type="CDD" id="cd03137">
    <property type="entry name" value="GATase1_AraC_1"/>
    <property type="match status" value="1"/>
</dbReference>
<evidence type="ECO:0000313" key="6">
    <source>
        <dbReference type="Proteomes" id="UP000247772"/>
    </source>
</evidence>
<keyword evidence="2" id="KW-0238">DNA-binding</keyword>
<accession>A0A2V4SZV4</accession>
<dbReference type="SUPFAM" id="SSF46689">
    <property type="entry name" value="Homeodomain-like"/>
    <property type="match status" value="2"/>
</dbReference>
<comment type="caution">
    <text evidence="5">The sequence shown here is derived from an EMBL/GenBank/DDBJ whole genome shotgun (WGS) entry which is preliminary data.</text>
</comment>
<dbReference type="SUPFAM" id="SSF52317">
    <property type="entry name" value="Class I glutamine amidotransferase-like"/>
    <property type="match status" value="1"/>
</dbReference>
<dbReference type="Pfam" id="PF12833">
    <property type="entry name" value="HTH_18"/>
    <property type="match status" value="1"/>
</dbReference>
<dbReference type="Proteomes" id="UP000247772">
    <property type="component" value="Unassembled WGS sequence"/>
</dbReference>
<dbReference type="InterPro" id="IPR052158">
    <property type="entry name" value="INH-QAR"/>
</dbReference>
<evidence type="ECO:0000313" key="5">
    <source>
        <dbReference type="EMBL" id="PYE14856.1"/>
    </source>
</evidence>
<evidence type="ECO:0000259" key="4">
    <source>
        <dbReference type="PROSITE" id="PS01124"/>
    </source>
</evidence>
<dbReference type="Gene3D" id="1.10.10.60">
    <property type="entry name" value="Homeodomain-like"/>
    <property type="match status" value="1"/>
</dbReference>
<dbReference type="InterPro" id="IPR009057">
    <property type="entry name" value="Homeodomain-like_sf"/>
</dbReference>
<name>A0A2V4SZV4_9BURK</name>
<sequence length="341" mass="37733">MRKITVAMLLFPGFQLLDIAGPRDAFAEVSLVSERTAEYEMLTVGMTRGAIKSSSGLTVQPDRTIFDPCPQFDTVIVPGGLGVFDVLEDTTITDWLRTQQRQTRRLAAICNGAFAFGAAGLLDGRTVATHWMDVARLSSMFPKANVEPDLIYIKDENLYTTAGVTAGIDLALAMIEEDFGREIALGVAKYLIVYVRRAGGQSQFSPLLETQASDNTHVQVVQQYMMDHLDVEHSVESLAQRVHMSPRNLSRIFSRECGVGLIAFLNHARIDAARTMLESTQHTVAEIARRCGFDSADALRRIFVRRLGLSPLEYRHRFRSTAGGASGRARAQFEVQDDSQT</sequence>
<dbReference type="InterPro" id="IPR029062">
    <property type="entry name" value="Class_I_gatase-like"/>
</dbReference>
<dbReference type="InterPro" id="IPR018062">
    <property type="entry name" value="HTH_AraC-typ_CS"/>
</dbReference>
<evidence type="ECO:0000256" key="2">
    <source>
        <dbReference type="ARBA" id="ARBA00023125"/>
    </source>
</evidence>
<gene>
    <name evidence="5" type="ORF">C7410_13627</name>
</gene>
<dbReference type="PANTHER" id="PTHR43130">
    <property type="entry name" value="ARAC-FAMILY TRANSCRIPTIONAL REGULATOR"/>
    <property type="match status" value="1"/>
</dbReference>
<organism evidence="5 6">
    <name type="scientific">Paraburkholderia silvatlantica</name>
    <dbReference type="NCBI Taxonomy" id="321895"/>
    <lineage>
        <taxon>Bacteria</taxon>
        <taxon>Pseudomonadati</taxon>
        <taxon>Pseudomonadota</taxon>
        <taxon>Betaproteobacteria</taxon>
        <taxon>Burkholderiales</taxon>
        <taxon>Burkholderiaceae</taxon>
        <taxon>Paraburkholderia</taxon>
    </lineage>
</organism>
<dbReference type="RefSeq" id="WP_110857361.1">
    <property type="nucleotide sequence ID" value="NZ_QJSQ01000036.1"/>
</dbReference>
<dbReference type="AlphaFoldDB" id="A0A2V4SZV4"/>
<dbReference type="Pfam" id="PF01965">
    <property type="entry name" value="DJ-1_PfpI"/>
    <property type="match status" value="1"/>
</dbReference>
<keyword evidence="3" id="KW-0804">Transcription</keyword>
<protein>
    <submittedName>
        <fullName evidence="5">Transcriptional regulator GlxA family with amidase domain</fullName>
    </submittedName>
</protein>
<dbReference type="PROSITE" id="PS01124">
    <property type="entry name" value="HTH_ARAC_FAMILY_2"/>
    <property type="match status" value="1"/>
</dbReference>
<proteinExistence type="predicted"/>
<dbReference type="EMBL" id="QJSQ01000036">
    <property type="protein sequence ID" value="PYE14856.1"/>
    <property type="molecule type" value="Genomic_DNA"/>
</dbReference>
<evidence type="ECO:0000256" key="1">
    <source>
        <dbReference type="ARBA" id="ARBA00023015"/>
    </source>
</evidence>